<gene>
    <name evidence="2" type="ORF">EMH_0002470</name>
</gene>
<feature type="compositionally biased region" description="Polar residues" evidence="1">
    <location>
        <begin position="1508"/>
        <end position="1519"/>
    </location>
</feature>
<feature type="region of interest" description="Disordered" evidence="1">
    <location>
        <begin position="1371"/>
        <end position="1566"/>
    </location>
</feature>
<feature type="compositionally biased region" description="Low complexity" evidence="1">
    <location>
        <begin position="244"/>
        <end position="254"/>
    </location>
</feature>
<feature type="compositionally biased region" description="Polar residues" evidence="1">
    <location>
        <begin position="226"/>
        <end position="237"/>
    </location>
</feature>
<dbReference type="VEuPathDB" id="ToxoDB:EMH_0002470"/>
<feature type="compositionally biased region" description="Polar residues" evidence="1">
    <location>
        <begin position="347"/>
        <end position="377"/>
    </location>
</feature>
<feature type="compositionally biased region" description="Polar residues" evidence="1">
    <location>
        <begin position="76"/>
        <end position="96"/>
    </location>
</feature>
<reference evidence="2" key="2">
    <citation type="submission" date="2013-10" db="EMBL/GenBank/DDBJ databases">
        <authorList>
            <person name="Aslett M."/>
        </authorList>
    </citation>
    <scope>NUCLEOTIDE SEQUENCE [LARGE SCALE GENOMIC DNA]</scope>
    <source>
        <strain evidence="2">Houghton</strain>
    </source>
</reference>
<feature type="compositionally biased region" description="Low complexity" evidence="1">
    <location>
        <begin position="1552"/>
        <end position="1566"/>
    </location>
</feature>
<feature type="compositionally biased region" description="Polar residues" evidence="1">
    <location>
        <begin position="1444"/>
        <end position="1454"/>
    </location>
</feature>
<feature type="region of interest" description="Disordered" evidence="1">
    <location>
        <begin position="839"/>
        <end position="859"/>
    </location>
</feature>
<feature type="compositionally biased region" description="Basic and acidic residues" evidence="1">
    <location>
        <begin position="1525"/>
        <end position="1537"/>
    </location>
</feature>
<dbReference type="RefSeq" id="XP_037878959.1">
    <property type="nucleotide sequence ID" value="XM_038023105.1"/>
</dbReference>
<feature type="compositionally biased region" description="Basic and acidic residues" evidence="1">
    <location>
        <begin position="680"/>
        <end position="694"/>
    </location>
</feature>
<feature type="compositionally biased region" description="Basic and acidic residues" evidence="1">
    <location>
        <begin position="541"/>
        <end position="559"/>
    </location>
</feature>
<evidence type="ECO:0000313" key="3">
    <source>
        <dbReference type="Proteomes" id="UP000030744"/>
    </source>
</evidence>
<feature type="compositionally biased region" description="Polar residues" evidence="1">
    <location>
        <begin position="427"/>
        <end position="436"/>
    </location>
</feature>
<dbReference type="Proteomes" id="UP000030744">
    <property type="component" value="Unassembled WGS sequence"/>
</dbReference>
<feature type="region of interest" description="Disordered" evidence="1">
    <location>
        <begin position="226"/>
        <end position="265"/>
    </location>
</feature>
<dbReference type="GeneID" id="60403695"/>
<feature type="compositionally biased region" description="Basic and acidic residues" evidence="1">
    <location>
        <begin position="1005"/>
        <end position="1024"/>
    </location>
</feature>
<feature type="region of interest" description="Disordered" evidence="1">
    <location>
        <begin position="984"/>
        <end position="1024"/>
    </location>
</feature>
<feature type="compositionally biased region" description="Polar residues" evidence="1">
    <location>
        <begin position="447"/>
        <end position="457"/>
    </location>
</feature>
<feature type="compositionally biased region" description="Polar residues" evidence="1">
    <location>
        <begin position="163"/>
        <end position="172"/>
    </location>
</feature>
<evidence type="ECO:0000256" key="1">
    <source>
        <dbReference type="SAM" id="MobiDB-lite"/>
    </source>
</evidence>
<accession>U6KIN9</accession>
<keyword evidence="3" id="KW-1185">Reference proteome</keyword>
<feature type="region of interest" description="Disordered" evidence="1">
    <location>
        <begin position="1263"/>
        <end position="1297"/>
    </location>
</feature>
<feature type="compositionally biased region" description="Low complexity" evidence="1">
    <location>
        <begin position="133"/>
        <end position="152"/>
    </location>
</feature>
<feature type="compositionally biased region" description="Polar residues" evidence="1">
    <location>
        <begin position="604"/>
        <end position="618"/>
    </location>
</feature>
<feature type="compositionally biased region" description="Polar residues" evidence="1">
    <location>
        <begin position="311"/>
        <end position="320"/>
    </location>
</feature>
<feature type="region of interest" description="Disordered" evidence="1">
    <location>
        <begin position="1064"/>
        <end position="1095"/>
    </location>
</feature>
<name>U6KIN9_9EIME</name>
<organism evidence="2 3">
    <name type="scientific">Eimeria mitis</name>
    <dbReference type="NCBI Taxonomy" id="44415"/>
    <lineage>
        <taxon>Eukaryota</taxon>
        <taxon>Sar</taxon>
        <taxon>Alveolata</taxon>
        <taxon>Apicomplexa</taxon>
        <taxon>Conoidasida</taxon>
        <taxon>Coccidia</taxon>
        <taxon>Eucoccidiorida</taxon>
        <taxon>Eimeriorina</taxon>
        <taxon>Eimeriidae</taxon>
        <taxon>Eimeria</taxon>
    </lineage>
</organism>
<feature type="compositionally biased region" description="Low complexity" evidence="1">
    <location>
        <begin position="584"/>
        <end position="597"/>
    </location>
</feature>
<sequence>MRSLRVSPLVRRASPSGCVSNSRSSDDTSKGLARPNSTSCIEGERKCGAGGELLVPADLNNHFLQRRRSHPGRGQTLDTESPLSAVSTPTRNSSRSADAIKDDTIPDADRVHEKLQQMWDDGELSPRAPLDRSLGYISSSPNSSGKGASGSSVTPESAGGAQSCRQNPQQQGAAAPLFINDVRALRQMAPFSSTEEQVLTRSQRRRSSANLLQQLVAAQSCGSTHQGQREASLQQEQGAIGKEQQQQRAAGFQKQSEHCDISDGQQQHYQTQTVVAALDLSTGQACGFNSFAGADALSRGIGARKRRASSPVVSTDSFSPQYRRKSDSNLPADGVPQPTGRKRLSALRTSTQTLITADATPATSKESPRRNSATSAVPYNGRNGGERDMFDITINCTSTNSSRGTIESPFQKHPPPSPSDFPVSSPINTGSYSPQRNVPAEPKLQAHQLQVHSTSAVSGRPPLRGPLGKEKQALGSPLRTSPRRTHGEGGASCSQFQTPRGPCSSLEPQEDATGASVRQRASQRCLSPLPLLSTGTPNKRAAAEQRGDGPLSREAREKAAPLATADAHGRVRAIAIRAPSTLKSAVTSRRASAAPASRFKEAPGSSNASIVPLTSNRQAEAAKGMTETLEMCKAPSSPRKTETPGSNWHRPGRPGAASPRMAASERQCKSQLTSATSPKHLSDRTEKAAPEPHTKCRCPSVREPGDIPPAAAATRRRSAARRSIGLTSSMGPSSSWVPTSLSDRRSPSVSPVASQDVTDQPSVLITARSPMRLAKAAATQERKAVARLVDTPFGAATQSSVASQNNLVDACVGASQGDRCSTRASAAGKATTVGAVRKGLSRAPPPRHPAGKPRASSGKGLFHNATARSGANVLPITKPRILIRVPEKQKGVNRITVSCRPAGGAVRGLRNSRGKLPASSSCPRGISGVASSRQGRPAVKCHSSTRMKAEVQVSDSAEAKSSGASATGCKVDAKDNALVAKGGHNEDLRSKCQSQSELSSASNEISERPTQSERPHLNGTDEDHRKRCMKSAIGCSVVSSAHSAAGVGVPASAAGAALTQSSFGNVTAHPPSRRRSSSPHSLALQKFTSNDGGDDKLQYGNFTSLRRASSACSLEDGDGRRVSEQQQRNEALRQEWEGRDREYQERQQKLLQEQQRRERLLAWEQREAELLKNRKALSKEEPSFWGFDPFMVDEEDEKVLTTEELRVEVSRFLKGDLRFHSRADLLRVVKKFSEQTRTTTTTTSSRLNFAKVDQRVVPMAARQVHGTVPHERRRKSILRNSSTGPQQSTESRRRSRGISFSPFNKVQLYMLDEHERASKEAAAHLSQQGEQRQQLRQKLAHQFQLMLLRGDSDLELALIRRELANLYDPDDEDSIAFLSPTLAPGRDGEADSRESPNPSQQGGADAKLNEARELTNSVASDGSGLGRLPFTVSPSWRQRPHNVWQETPGASQTEPCAEWSPPPSPIEPSRLNTVGDKDGNGCWETPIDSASSAIEGKRELNRSENDENTNCNATQSPAHLNSAKELSDPQDPVKELSVEGPPKLFASEATRRPSVLSRRLSVVPNA</sequence>
<feature type="region of interest" description="Disordered" evidence="1">
    <location>
        <begin position="64"/>
        <end position="172"/>
    </location>
</feature>
<feature type="compositionally biased region" description="Basic and acidic residues" evidence="1">
    <location>
        <begin position="1495"/>
        <end position="1505"/>
    </location>
</feature>
<feature type="compositionally biased region" description="Polar residues" evidence="1">
    <location>
        <begin position="394"/>
        <end position="405"/>
    </location>
</feature>
<feature type="compositionally biased region" description="Polar residues" evidence="1">
    <location>
        <begin position="669"/>
        <end position="679"/>
    </location>
</feature>
<proteinExistence type="predicted"/>
<feature type="region of interest" description="Disordered" evidence="1">
    <location>
        <begin position="302"/>
        <end position="755"/>
    </location>
</feature>
<dbReference type="EMBL" id="HG736548">
    <property type="protein sequence ID" value="CDJ36671.1"/>
    <property type="molecule type" value="Genomic_DNA"/>
</dbReference>
<dbReference type="OrthoDB" id="346466at2759"/>
<feature type="compositionally biased region" description="Polar residues" evidence="1">
    <location>
        <begin position="991"/>
        <end position="1004"/>
    </location>
</feature>
<protein>
    <submittedName>
        <fullName evidence="2">Proteophosphoglycan 5, related</fullName>
    </submittedName>
</protein>
<evidence type="ECO:0000313" key="2">
    <source>
        <dbReference type="EMBL" id="CDJ36671.1"/>
    </source>
</evidence>
<feature type="compositionally biased region" description="Basic and acidic residues" evidence="1">
    <location>
        <begin position="98"/>
        <end position="115"/>
    </location>
</feature>
<feature type="compositionally biased region" description="Polar residues" evidence="1">
    <location>
        <begin position="1278"/>
        <end position="1289"/>
    </location>
</feature>
<feature type="region of interest" description="Disordered" evidence="1">
    <location>
        <begin position="903"/>
        <end position="968"/>
    </location>
</feature>
<feature type="compositionally biased region" description="Polar residues" evidence="1">
    <location>
        <begin position="725"/>
        <end position="755"/>
    </location>
</feature>
<reference evidence="2" key="1">
    <citation type="submission" date="2013-10" db="EMBL/GenBank/DDBJ databases">
        <title>Genomic analysis of the causative agents of coccidiosis in chickens.</title>
        <authorList>
            <person name="Reid A.J."/>
            <person name="Blake D."/>
            <person name="Billington K."/>
            <person name="Browne H."/>
            <person name="Dunn M."/>
            <person name="Hung S."/>
            <person name="Kawahara F."/>
            <person name="Miranda-Saavedra D."/>
            <person name="Mourier T."/>
            <person name="Nagra H."/>
            <person name="Otto T.D."/>
            <person name="Rawlings N."/>
            <person name="Sanchez A."/>
            <person name="Sanders M."/>
            <person name="Subramaniam C."/>
            <person name="Tay Y."/>
            <person name="Dear P."/>
            <person name="Doerig C."/>
            <person name="Gruber A."/>
            <person name="Parkinson J."/>
            <person name="Shirley M."/>
            <person name="Wan K.L."/>
            <person name="Berriman M."/>
            <person name="Tomley F."/>
            <person name="Pain A."/>
        </authorList>
    </citation>
    <scope>NUCLEOTIDE SEQUENCE [LARGE SCALE GENOMIC DNA]</scope>
    <source>
        <strain evidence="2">Houghton</strain>
    </source>
</reference>
<feature type="region of interest" description="Disordered" evidence="1">
    <location>
        <begin position="1"/>
        <end position="42"/>
    </location>
</feature>